<evidence type="ECO:0000256" key="2">
    <source>
        <dbReference type="ARBA" id="ARBA00008834"/>
    </source>
</evidence>
<reference evidence="11" key="1">
    <citation type="submission" date="2020-12" db="EMBL/GenBank/DDBJ databases">
        <title>WGS assembly of Carya illinoinensis cv. Pawnee.</title>
        <authorList>
            <person name="Platts A."/>
            <person name="Shu S."/>
            <person name="Wright S."/>
            <person name="Barry K."/>
            <person name="Edger P."/>
            <person name="Pires J.C."/>
            <person name="Schmutz J."/>
        </authorList>
    </citation>
    <scope>NUCLEOTIDE SEQUENCE</scope>
    <source>
        <tissue evidence="11">Leaf</tissue>
    </source>
</reference>
<comment type="caution">
    <text evidence="11">The sequence shown here is derived from an EMBL/GenBank/DDBJ whole genome shotgun (WGS) entry which is preliminary data.</text>
</comment>
<dbReference type="PROSITE" id="PS00502">
    <property type="entry name" value="POLYGALACTURONASE"/>
    <property type="match status" value="1"/>
</dbReference>
<dbReference type="InterPro" id="IPR011050">
    <property type="entry name" value="Pectin_lyase_fold/virulence"/>
</dbReference>
<accession>A0A8T1QXR0</accession>
<feature type="signal peptide" evidence="10">
    <location>
        <begin position="1"/>
        <end position="23"/>
    </location>
</feature>
<dbReference type="OrthoDB" id="187139at2759"/>
<protein>
    <recommendedName>
        <fullName evidence="14">Exopolygalacturonase-like</fullName>
    </recommendedName>
</protein>
<evidence type="ECO:0000256" key="9">
    <source>
        <dbReference type="RuleBase" id="RU361169"/>
    </source>
</evidence>
<dbReference type="GO" id="GO:0004650">
    <property type="term" value="F:polygalacturonase activity"/>
    <property type="evidence" value="ECO:0007669"/>
    <property type="project" value="InterPro"/>
</dbReference>
<gene>
    <name evidence="11" type="ORF">CIPAW_04G194500</name>
    <name evidence="12" type="ORF">I3842_04G192800</name>
</gene>
<keyword evidence="13" id="KW-1185">Reference proteome</keyword>
<evidence type="ECO:0000256" key="5">
    <source>
        <dbReference type="ARBA" id="ARBA00022801"/>
    </source>
</evidence>
<evidence type="ECO:0000256" key="1">
    <source>
        <dbReference type="ARBA" id="ARBA00004191"/>
    </source>
</evidence>
<dbReference type="InterPro" id="IPR006626">
    <property type="entry name" value="PbH1"/>
</dbReference>
<keyword evidence="5 9" id="KW-0378">Hydrolase</keyword>
<evidence type="ECO:0008006" key="14">
    <source>
        <dbReference type="Google" id="ProtNLM"/>
    </source>
</evidence>
<evidence type="ECO:0000256" key="8">
    <source>
        <dbReference type="PROSITE-ProRule" id="PRU10052"/>
    </source>
</evidence>
<evidence type="ECO:0000256" key="3">
    <source>
        <dbReference type="ARBA" id="ARBA00022512"/>
    </source>
</evidence>
<dbReference type="SMART" id="SM00710">
    <property type="entry name" value="PbH1"/>
    <property type="match status" value="6"/>
</dbReference>
<keyword evidence="10" id="KW-0732">Signal</keyword>
<name>A0A8T1QXR0_CARIL</name>
<evidence type="ECO:0000256" key="7">
    <source>
        <dbReference type="ARBA" id="ARBA00023316"/>
    </source>
</evidence>
<proteinExistence type="inferred from homology"/>
<dbReference type="Pfam" id="PF00295">
    <property type="entry name" value="Glyco_hydro_28"/>
    <property type="match status" value="1"/>
</dbReference>
<feature type="chain" id="PRO_5035941203" description="Exopolygalacturonase-like" evidence="10">
    <location>
        <begin position="24"/>
        <end position="395"/>
    </location>
</feature>
<sequence>MGLKINVGTVALLLLLALYAANAQSGVFDITKYGGKSNGDITQAVTKAWQGACQTAGKSKVVIPKGTYRMGAVQFNGPCKGRIEFQIQGTVQAPGDRSYFKSGSWVNFQRINGFTLSGGGTFDGKGSSVWGKRSCSGIKYCGDLPISLRFDFISNGLIQGITSLDSKQFHINLLGCKNVTFQHVNIIAPRTSPNTDGIHIGRSSGIRIIDTKIATGDDCVSIGDGSRDILVQRVTCGPGHGISVGSLGKYSNEEPVVGVKVVDCTLTNTQNGVRIKTWPNSYSGTASNIHFENLLMKNVDRPIYVNQAYCPWNQCKAQSPSKVKISDVTFKNIKGTANTREAVTLVCSKAVPCQKVLLSDIDIQYHGKDGRPTFQCTNIKPMLSGKQNPSPCTVK</sequence>
<evidence type="ECO:0000313" key="13">
    <source>
        <dbReference type="Proteomes" id="UP000811609"/>
    </source>
</evidence>
<evidence type="ECO:0000313" key="12">
    <source>
        <dbReference type="EMBL" id="KAG6719254.1"/>
    </source>
</evidence>
<comment type="subcellular location">
    <subcellularLocation>
        <location evidence="1">Secreted</location>
        <location evidence="1">Cell wall</location>
    </subcellularLocation>
</comment>
<dbReference type="PANTHER" id="PTHR31375">
    <property type="match status" value="1"/>
</dbReference>
<keyword evidence="3" id="KW-0134">Cell wall</keyword>
<keyword evidence="7" id="KW-0961">Cell wall biogenesis/degradation</keyword>
<feature type="active site" evidence="8">
    <location>
        <position position="240"/>
    </location>
</feature>
<keyword evidence="6 9" id="KW-0326">Glycosidase</keyword>
<keyword evidence="4" id="KW-0964">Secreted</keyword>
<evidence type="ECO:0000256" key="10">
    <source>
        <dbReference type="SAM" id="SignalP"/>
    </source>
</evidence>
<organism evidence="11 13">
    <name type="scientific">Carya illinoinensis</name>
    <name type="common">Pecan</name>
    <dbReference type="NCBI Taxonomy" id="32201"/>
    <lineage>
        <taxon>Eukaryota</taxon>
        <taxon>Viridiplantae</taxon>
        <taxon>Streptophyta</taxon>
        <taxon>Embryophyta</taxon>
        <taxon>Tracheophyta</taxon>
        <taxon>Spermatophyta</taxon>
        <taxon>Magnoliopsida</taxon>
        <taxon>eudicotyledons</taxon>
        <taxon>Gunneridae</taxon>
        <taxon>Pentapetalae</taxon>
        <taxon>rosids</taxon>
        <taxon>fabids</taxon>
        <taxon>Fagales</taxon>
        <taxon>Juglandaceae</taxon>
        <taxon>Carya</taxon>
    </lineage>
</organism>
<dbReference type="Proteomes" id="UP000811246">
    <property type="component" value="Chromosome 4"/>
</dbReference>
<comment type="similarity">
    <text evidence="2 9">Belongs to the glycosyl hydrolase 28 family.</text>
</comment>
<dbReference type="EMBL" id="CM031812">
    <property type="protein sequence ID" value="KAG6658913.1"/>
    <property type="molecule type" value="Genomic_DNA"/>
</dbReference>
<dbReference type="InterPro" id="IPR012334">
    <property type="entry name" value="Pectin_lyas_fold"/>
</dbReference>
<reference evidence="12" key="2">
    <citation type="submission" date="2021-01" db="EMBL/GenBank/DDBJ databases">
        <authorList>
            <person name="Lovell J.T."/>
            <person name="Bentley N."/>
            <person name="Bhattarai G."/>
            <person name="Jenkins J.W."/>
            <person name="Sreedasyam A."/>
            <person name="Alarcon Y."/>
            <person name="Bock C."/>
            <person name="Boston L."/>
            <person name="Carlson J."/>
            <person name="Cervantes K."/>
            <person name="Clermont K."/>
            <person name="Krom N."/>
            <person name="Kubenka K."/>
            <person name="Mamidi S."/>
            <person name="Mattison C."/>
            <person name="Monteros M."/>
            <person name="Pisani C."/>
            <person name="Plott C."/>
            <person name="Rajasekar S."/>
            <person name="Rhein H.S."/>
            <person name="Rohla C."/>
            <person name="Song M."/>
            <person name="Hilaire R.S."/>
            <person name="Shu S."/>
            <person name="Wells L."/>
            <person name="Wang X."/>
            <person name="Webber J."/>
            <person name="Heerema R.J."/>
            <person name="Klein P."/>
            <person name="Conner P."/>
            <person name="Grauke L."/>
            <person name="Grimwood J."/>
            <person name="Schmutz J."/>
            <person name="Randall J.J."/>
        </authorList>
    </citation>
    <scope>NUCLEOTIDE SEQUENCE</scope>
    <source>
        <tissue evidence="12">Leaf</tissue>
    </source>
</reference>
<dbReference type="Proteomes" id="UP000811609">
    <property type="component" value="Chromosome 4"/>
</dbReference>
<dbReference type="EMBL" id="CM031828">
    <property type="protein sequence ID" value="KAG6719254.1"/>
    <property type="molecule type" value="Genomic_DNA"/>
</dbReference>
<evidence type="ECO:0000256" key="4">
    <source>
        <dbReference type="ARBA" id="ARBA00022525"/>
    </source>
</evidence>
<dbReference type="InterPro" id="IPR000743">
    <property type="entry name" value="Glyco_hydro_28"/>
</dbReference>
<dbReference type="SUPFAM" id="SSF51126">
    <property type="entry name" value="Pectin lyase-like"/>
    <property type="match status" value="1"/>
</dbReference>
<dbReference type="AlphaFoldDB" id="A0A8T1QXR0"/>
<dbReference type="FunFam" id="2.160.20.10:FF:000004">
    <property type="entry name" value="Pectin lyase-like superfamily protein"/>
    <property type="match status" value="1"/>
</dbReference>
<dbReference type="Gene3D" id="2.160.20.10">
    <property type="entry name" value="Single-stranded right-handed beta-helix, Pectin lyase-like"/>
    <property type="match status" value="1"/>
</dbReference>
<evidence type="ECO:0000313" key="11">
    <source>
        <dbReference type="EMBL" id="KAG6658913.1"/>
    </source>
</evidence>
<evidence type="ECO:0000256" key="6">
    <source>
        <dbReference type="ARBA" id="ARBA00023295"/>
    </source>
</evidence>
<dbReference type="GO" id="GO:0005975">
    <property type="term" value="P:carbohydrate metabolic process"/>
    <property type="evidence" value="ECO:0007669"/>
    <property type="project" value="InterPro"/>
</dbReference>
<dbReference type="GO" id="GO:0071555">
    <property type="term" value="P:cell wall organization"/>
    <property type="evidence" value="ECO:0007669"/>
    <property type="project" value="UniProtKB-KW"/>
</dbReference>